<feature type="region of interest" description="Disordered" evidence="1">
    <location>
        <begin position="73"/>
        <end position="94"/>
    </location>
</feature>
<feature type="compositionally biased region" description="Low complexity" evidence="1">
    <location>
        <begin position="19"/>
        <end position="29"/>
    </location>
</feature>
<dbReference type="Proteomes" id="UP000651452">
    <property type="component" value="Unassembled WGS sequence"/>
</dbReference>
<feature type="region of interest" description="Disordered" evidence="1">
    <location>
        <begin position="1"/>
        <end position="60"/>
    </location>
</feature>
<evidence type="ECO:0000313" key="2">
    <source>
        <dbReference type="EMBL" id="KAF9692713.1"/>
    </source>
</evidence>
<dbReference type="AlphaFoldDB" id="A0A8H7IX25"/>
<organism evidence="2 3">
    <name type="scientific">Ascochyta lentis</name>
    <dbReference type="NCBI Taxonomy" id="205686"/>
    <lineage>
        <taxon>Eukaryota</taxon>
        <taxon>Fungi</taxon>
        <taxon>Dikarya</taxon>
        <taxon>Ascomycota</taxon>
        <taxon>Pezizomycotina</taxon>
        <taxon>Dothideomycetes</taxon>
        <taxon>Pleosporomycetidae</taxon>
        <taxon>Pleosporales</taxon>
        <taxon>Pleosporineae</taxon>
        <taxon>Didymellaceae</taxon>
        <taxon>Ascochyta</taxon>
    </lineage>
</organism>
<feature type="compositionally biased region" description="Basic and acidic residues" evidence="1">
    <location>
        <begin position="197"/>
        <end position="218"/>
    </location>
</feature>
<gene>
    <name evidence="2" type="ORF">EKO04_009318</name>
</gene>
<dbReference type="EMBL" id="RZGK01000017">
    <property type="protein sequence ID" value="KAF9692713.1"/>
    <property type="molecule type" value="Genomic_DNA"/>
</dbReference>
<comment type="caution">
    <text evidence="2">The sequence shown here is derived from an EMBL/GenBank/DDBJ whole genome shotgun (WGS) entry which is preliminary data.</text>
</comment>
<protein>
    <submittedName>
        <fullName evidence="2">Uncharacterized protein</fullName>
    </submittedName>
</protein>
<reference evidence="2" key="2">
    <citation type="submission" date="2020-09" db="EMBL/GenBank/DDBJ databases">
        <title>Reference genome assembly for Australian Ascochyta lentis isolate Al4.</title>
        <authorList>
            <person name="Lee R.C."/>
            <person name="Farfan-Caceres L.M."/>
            <person name="Debler J.W."/>
            <person name="Williams A.H."/>
            <person name="Henares B.M."/>
        </authorList>
    </citation>
    <scope>NUCLEOTIDE SEQUENCE</scope>
    <source>
        <strain evidence="2">Al4</strain>
    </source>
</reference>
<accession>A0A8H7IX25</accession>
<feature type="region of interest" description="Disordered" evidence="1">
    <location>
        <begin position="196"/>
        <end position="218"/>
    </location>
</feature>
<name>A0A8H7IX25_9PLEO</name>
<reference evidence="2" key="1">
    <citation type="submission" date="2018-12" db="EMBL/GenBank/DDBJ databases">
        <authorList>
            <person name="Syme R.A."/>
            <person name="Farfan-Caceres L."/>
            <person name="Lichtenzveig J."/>
        </authorList>
    </citation>
    <scope>NUCLEOTIDE SEQUENCE</scope>
    <source>
        <strain evidence="2">Al4</strain>
    </source>
</reference>
<proteinExistence type="predicted"/>
<sequence length="218" mass="24221">MAEESGLVDRHQEEEAETRSSTSSLSFASDTPDVDGVGTLFTDLSDDDEEGYNGEIEISGDDSWKVEPYAPHVVGSERKTPPPTPRLPSTQKLPWLPKSKHDELQRYKTDAVIKLLGILIEDADCAKLFWLAVTDGSIERENLEVRVRSMIITLAADLAEEADKHTERIMPSFASENAETFAWALIELAQAAPKIPEPYHSETKKEKDNNDAAHTKSL</sequence>
<evidence type="ECO:0000313" key="3">
    <source>
        <dbReference type="Proteomes" id="UP000651452"/>
    </source>
</evidence>
<evidence type="ECO:0000256" key="1">
    <source>
        <dbReference type="SAM" id="MobiDB-lite"/>
    </source>
</evidence>
<keyword evidence="3" id="KW-1185">Reference proteome</keyword>